<name>A0A432W499_9GAMM</name>
<dbReference type="CDD" id="cd00560">
    <property type="entry name" value="PanC"/>
    <property type="match status" value="1"/>
</dbReference>
<dbReference type="FunFam" id="3.30.1300.10:FF:000001">
    <property type="entry name" value="Pantothenate synthetase"/>
    <property type="match status" value="1"/>
</dbReference>
<keyword evidence="3 8" id="KW-0436">Ligase</keyword>
<comment type="subcellular location">
    <subcellularLocation>
        <location evidence="8">Cytoplasm</location>
    </subcellularLocation>
</comment>
<dbReference type="EMBL" id="PIPL01000002">
    <property type="protein sequence ID" value="RUO24280.1"/>
    <property type="molecule type" value="Genomic_DNA"/>
</dbReference>
<dbReference type="RefSeq" id="WP_126803981.1">
    <property type="nucleotide sequence ID" value="NZ_PIPL01000002.1"/>
</dbReference>
<dbReference type="Gene3D" id="3.40.50.620">
    <property type="entry name" value="HUPs"/>
    <property type="match status" value="1"/>
</dbReference>
<proteinExistence type="inferred from homology"/>
<dbReference type="InterPro" id="IPR042176">
    <property type="entry name" value="Pantoate_ligase_C"/>
</dbReference>
<comment type="miscellaneous">
    <text evidence="8">The reaction proceeds by a bi uni uni bi ping pong mechanism.</text>
</comment>
<comment type="similarity">
    <text evidence="2 8">Belongs to the pantothenate synthetase family.</text>
</comment>
<accession>A0A432W499</accession>
<dbReference type="Gene3D" id="3.30.1300.10">
    <property type="entry name" value="Pantoate-beta-alanine ligase, C-terminal domain"/>
    <property type="match status" value="1"/>
</dbReference>
<evidence type="ECO:0000256" key="3">
    <source>
        <dbReference type="ARBA" id="ARBA00022598"/>
    </source>
</evidence>
<comment type="function">
    <text evidence="8">Catalyzes the condensation of pantoate with beta-alanine in an ATP-dependent reaction via a pantoyl-adenylate intermediate.</text>
</comment>
<feature type="binding site" evidence="8">
    <location>
        <begin position="30"/>
        <end position="37"/>
    </location>
    <ligand>
        <name>ATP</name>
        <dbReference type="ChEBI" id="CHEBI:30616"/>
    </ligand>
</feature>
<feature type="active site" description="Proton donor" evidence="8">
    <location>
        <position position="37"/>
    </location>
</feature>
<evidence type="ECO:0000256" key="6">
    <source>
        <dbReference type="ARBA" id="ARBA00022840"/>
    </source>
</evidence>
<evidence type="ECO:0000256" key="8">
    <source>
        <dbReference type="HAMAP-Rule" id="MF_00158"/>
    </source>
</evidence>
<comment type="pathway">
    <text evidence="1 8">Cofactor biosynthesis; (R)-pantothenate biosynthesis; (R)-pantothenate from (R)-pantoate and beta-alanine: step 1/1.</text>
</comment>
<evidence type="ECO:0000256" key="4">
    <source>
        <dbReference type="ARBA" id="ARBA00022655"/>
    </source>
</evidence>
<dbReference type="InterPro" id="IPR014729">
    <property type="entry name" value="Rossmann-like_a/b/a_fold"/>
</dbReference>
<dbReference type="PANTHER" id="PTHR21299">
    <property type="entry name" value="CYTIDYLATE KINASE/PANTOATE-BETA-ALANINE LIGASE"/>
    <property type="match status" value="1"/>
</dbReference>
<feature type="binding site" evidence="8">
    <location>
        <begin position="186"/>
        <end position="189"/>
    </location>
    <ligand>
        <name>ATP</name>
        <dbReference type="ChEBI" id="CHEBI:30616"/>
    </ligand>
</feature>
<dbReference type="GO" id="GO:0005829">
    <property type="term" value="C:cytosol"/>
    <property type="evidence" value="ECO:0007669"/>
    <property type="project" value="TreeGrafter"/>
</dbReference>
<comment type="subunit">
    <text evidence="8">Homodimer.</text>
</comment>
<comment type="caution">
    <text evidence="8">Lacks conserved residue(s) required for the propagation of feature annotation.</text>
</comment>
<feature type="binding site" evidence="8">
    <location>
        <position position="155"/>
    </location>
    <ligand>
        <name>(R)-pantoate</name>
        <dbReference type="ChEBI" id="CHEBI:15980"/>
    </ligand>
</feature>
<evidence type="ECO:0000256" key="1">
    <source>
        <dbReference type="ARBA" id="ARBA00004990"/>
    </source>
</evidence>
<gene>
    <name evidence="8" type="primary">panC</name>
    <name evidence="9" type="ORF">CWE09_10395</name>
</gene>
<dbReference type="NCBIfam" id="TIGR00125">
    <property type="entry name" value="cyt_tran_rel"/>
    <property type="match status" value="1"/>
</dbReference>
<keyword evidence="4 8" id="KW-0566">Pantothenate biosynthesis</keyword>
<dbReference type="Proteomes" id="UP000288293">
    <property type="component" value="Unassembled WGS sequence"/>
</dbReference>
<keyword evidence="6 8" id="KW-0067">ATP-binding</keyword>
<dbReference type="OrthoDB" id="9773087at2"/>
<dbReference type="InterPro" id="IPR004821">
    <property type="entry name" value="Cyt_trans-like"/>
</dbReference>
<keyword evidence="5 8" id="KW-0547">Nucleotide-binding</keyword>
<dbReference type="FunFam" id="3.40.50.620:FF:000013">
    <property type="entry name" value="Pantothenate synthetase"/>
    <property type="match status" value="1"/>
</dbReference>
<evidence type="ECO:0000256" key="7">
    <source>
        <dbReference type="ARBA" id="ARBA00048258"/>
    </source>
</evidence>
<protein>
    <recommendedName>
        <fullName evidence="8">Pantothenate synthetase</fullName>
        <shortName evidence="8">PS</shortName>
        <ecNumber evidence="8">6.3.2.1</ecNumber>
    </recommendedName>
    <alternativeName>
        <fullName evidence="8">Pantoate--beta-alanine ligase</fullName>
    </alternativeName>
    <alternativeName>
        <fullName evidence="8">Pantoate-activating enzyme</fullName>
    </alternativeName>
</protein>
<dbReference type="Pfam" id="PF02569">
    <property type="entry name" value="Pantoate_ligase"/>
    <property type="match status" value="1"/>
</dbReference>
<dbReference type="InterPro" id="IPR003721">
    <property type="entry name" value="Pantoate_ligase"/>
</dbReference>
<evidence type="ECO:0000256" key="5">
    <source>
        <dbReference type="ARBA" id="ARBA00022741"/>
    </source>
</evidence>
<keyword evidence="10" id="KW-1185">Reference proteome</keyword>
<dbReference type="PANTHER" id="PTHR21299:SF1">
    <property type="entry name" value="PANTOATE--BETA-ALANINE LIGASE"/>
    <property type="match status" value="1"/>
</dbReference>
<dbReference type="HAMAP" id="MF_00158">
    <property type="entry name" value="PanC"/>
    <property type="match status" value="1"/>
</dbReference>
<dbReference type="EC" id="6.3.2.1" evidence="8"/>
<sequence>MQQISNLDELRKVRQEWRQQGLSVALVPTMGNLHSGHLKLVKKARELADRVIVSIYVNPMQFAANEDLDNYPRTLVEDMRALQELGVEVVLTPNNQDIYPRGLKQQTLVEVPGISDILCGASRKGHFRGVATIVCKLFNMVQPEHAVFGEKDFQQLQVIRLMVQDLSIPLIVHGVATEREANGLAKSSRNGYLTEQQKQTAAVIYQQLQRTAQQIRQGKNNLHQLEADASKVIQSAGLNVEYFSIRRREDLQPAENIQTELVILAAAKLGNTRLIDNLLC</sequence>
<evidence type="ECO:0000256" key="2">
    <source>
        <dbReference type="ARBA" id="ARBA00009256"/>
    </source>
</evidence>
<reference evidence="9 10" key="1">
    <citation type="journal article" date="2011" name="Front. Microbiol.">
        <title>Genomic signatures of strain selection and enhancement in Bacillus atrophaeus var. globigii, a historical biowarfare simulant.</title>
        <authorList>
            <person name="Gibbons H.S."/>
            <person name="Broomall S.M."/>
            <person name="McNew L.A."/>
            <person name="Daligault H."/>
            <person name="Chapman C."/>
            <person name="Bruce D."/>
            <person name="Karavis M."/>
            <person name="Krepps M."/>
            <person name="McGregor P.A."/>
            <person name="Hong C."/>
            <person name="Park K.H."/>
            <person name="Akmal A."/>
            <person name="Feldman A."/>
            <person name="Lin J.S."/>
            <person name="Chang W.E."/>
            <person name="Higgs B.W."/>
            <person name="Demirev P."/>
            <person name="Lindquist J."/>
            <person name="Liem A."/>
            <person name="Fochler E."/>
            <person name="Read T.D."/>
            <person name="Tapia R."/>
            <person name="Johnson S."/>
            <person name="Bishop-Lilly K.A."/>
            <person name="Detter C."/>
            <person name="Han C."/>
            <person name="Sozhamannan S."/>
            <person name="Rosenzweig C.N."/>
            <person name="Skowronski E.W."/>
        </authorList>
    </citation>
    <scope>NUCLEOTIDE SEQUENCE [LARGE SCALE GENOMIC DNA]</scope>
    <source>
        <strain evidence="9 10">MLST1</strain>
    </source>
</reference>
<feature type="binding site" evidence="8">
    <location>
        <position position="61"/>
    </location>
    <ligand>
        <name>(R)-pantoate</name>
        <dbReference type="ChEBI" id="CHEBI:15980"/>
    </ligand>
</feature>
<evidence type="ECO:0000313" key="9">
    <source>
        <dbReference type="EMBL" id="RUO24280.1"/>
    </source>
</evidence>
<keyword evidence="8" id="KW-0963">Cytoplasm</keyword>
<dbReference type="GO" id="GO:0004592">
    <property type="term" value="F:pantoate-beta-alanine ligase activity"/>
    <property type="evidence" value="ECO:0007669"/>
    <property type="project" value="UniProtKB-UniRule"/>
</dbReference>
<dbReference type="GO" id="GO:0005524">
    <property type="term" value="F:ATP binding"/>
    <property type="evidence" value="ECO:0007669"/>
    <property type="project" value="UniProtKB-KW"/>
</dbReference>
<evidence type="ECO:0000313" key="10">
    <source>
        <dbReference type="Proteomes" id="UP000288293"/>
    </source>
</evidence>
<dbReference type="NCBIfam" id="TIGR00018">
    <property type="entry name" value="panC"/>
    <property type="match status" value="1"/>
</dbReference>
<comment type="caution">
    <text evidence="9">The sequence shown here is derived from an EMBL/GenBank/DDBJ whole genome shotgun (WGS) entry which is preliminary data.</text>
</comment>
<organism evidence="9 10">
    <name type="scientific">Aliidiomarina minuta</name>
    <dbReference type="NCBI Taxonomy" id="880057"/>
    <lineage>
        <taxon>Bacteria</taxon>
        <taxon>Pseudomonadati</taxon>
        <taxon>Pseudomonadota</taxon>
        <taxon>Gammaproteobacteria</taxon>
        <taxon>Alteromonadales</taxon>
        <taxon>Idiomarinaceae</taxon>
        <taxon>Aliidiomarina</taxon>
    </lineage>
</organism>
<dbReference type="GO" id="GO:0015940">
    <property type="term" value="P:pantothenate biosynthetic process"/>
    <property type="evidence" value="ECO:0007669"/>
    <property type="project" value="UniProtKB-UniRule"/>
</dbReference>
<dbReference type="UniPathway" id="UPA00028">
    <property type="reaction ID" value="UER00005"/>
</dbReference>
<dbReference type="SUPFAM" id="SSF52374">
    <property type="entry name" value="Nucleotidylyl transferase"/>
    <property type="match status" value="1"/>
</dbReference>
<feature type="binding site" evidence="8">
    <location>
        <begin position="149"/>
        <end position="152"/>
    </location>
    <ligand>
        <name>ATP</name>
        <dbReference type="ChEBI" id="CHEBI:30616"/>
    </ligand>
</feature>
<comment type="catalytic activity">
    <reaction evidence="7 8">
        <text>(R)-pantoate + beta-alanine + ATP = (R)-pantothenate + AMP + diphosphate + H(+)</text>
        <dbReference type="Rhea" id="RHEA:10912"/>
        <dbReference type="ChEBI" id="CHEBI:15378"/>
        <dbReference type="ChEBI" id="CHEBI:15980"/>
        <dbReference type="ChEBI" id="CHEBI:29032"/>
        <dbReference type="ChEBI" id="CHEBI:30616"/>
        <dbReference type="ChEBI" id="CHEBI:33019"/>
        <dbReference type="ChEBI" id="CHEBI:57966"/>
        <dbReference type="ChEBI" id="CHEBI:456215"/>
        <dbReference type="EC" id="6.3.2.1"/>
    </reaction>
</comment>
<feature type="binding site" evidence="8">
    <location>
        <position position="61"/>
    </location>
    <ligand>
        <name>beta-alanine</name>
        <dbReference type="ChEBI" id="CHEBI:57966"/>
    </ligand>
</feature>
<dbReference type="AlphaFoldDB" id="A0A432W499"/>